<dbReference type="EMBL" id="KZ821685">
    <property type="protein sequence ID" value="PYH84279.1"/>
    <property type="molecule type" value="Genomic_DNA"/>
</dbReference>
<dbReference type="AlphaFoldDB" id="A0A319CIW6"/>
<dbReference type="OrthoDB" id="4303010at2759"/>
<name>A0A319CIW6_9EURO</name>
<organism evidence="2 3">
    <name type="scientific">Aspergillus uvarum CBS 121591</name>
    <dbReference type="NCBI Taxonomy" id="1448315"/>
    <lineage>
        <taxon>Eukaryota</taxon>
        <taxon>Fungi</taxon>
        <taxon>Dikarya</taxon>
        <taxon>Ascomycota</taxon>
        <taxon>Pezizomycotina</taxon>
        <taxon>Eurotiomycetes</taxon>
        <taxon>Eurotiomycetidae</taxon>
        <taxon>Eurotiales</taxon>
        <taxon>Aspergillaceae</taxon>
        <taxon>Aspergillus</taxon>
        <taxon>Aspergillus subgen. Circumdati</taxon>
    </lineage>
</organism>
<dbReference type="RefSeq" id="XP_025494479.1">
    <property type="nucleotide sequence ID" value="XM_025634639.1"/>
</dbReference>
<feature type="region of interest" description="Disordered" evidence="1">
    <location>
        <begin position="1"/>
        <end position="106"/>
    </location>
</feature>
<reference evidence="2 3" key="1">
    <citation type="submission" date="2016-12" db="EMBL/GenBank/DDBJ databases">
        <title>The genomes of Aspergillus section Nigri reveals drivers in fungal speciation.</title>
        <authorList>
            <consortium name="DOE Joint Genome Institute"/>
            <person name="Vesth T.C."/>
            <person name="Nybo J."/>
            <person name="Theobald S."/>
            <person name="Brandl J."/>
            <person name="Frisvad J.C."/>
            <person name="Nielsen K.F."/>
            <person name="Lyhne E.K."/>
            <person name="Kogle M.E."/>
            <person name="Kuo A."/>
            <person name="Riley R."/>
            <person name="Clum A."/>
            <person name="Nolan M."/>
            <person name="Lipzen A."/>
            <person name="Salamov A."/>
            <person name="Henrissat B."/>
            <person name="Wiebenga A."/>
            <person name="De Vries R.P."/>
            <person name="Grigoriev I.V."/>
            <person name="Mortensen U.H."/>
            <person name="Andersen M.R."/>
            <person name="Baker S.E."/>
        </authorList>
    </citation>
    <scope>NUCLEOTIDE SEQUENCE [LARGE SCALE GENOMIC DNA]</scope>
    <source>
        <strain evidence="2 3">CBS 121591</strain>
    </source>
</reference>
<evidence type="ECO:0000313" key="2">
    <source>
        <dbReference type="EMBL" id="PYH84279.1"/>
    </source>
</evidence>
<dbReference type="Proteomes" id="UP000248340">
    <property type="component" value="Unassembled WGS sequence"/>
</dbReference>
<accession>A0A319CIW6</accession>
<evidence type="ECO:0000256" key="1">
    <source>
        <dbReference type="SAM" id="MobiDB-lite"/>
    </source>
</evidence>
<proteinExistence type="predicted"/>
<feature type="compositionally biased region" description="Basic and acidic residues" evidence="1">
    <location>
        <begin position="97"/>
        <end position="106"/>
    </location>
</feature>
<evidence type="ECO:0000313" key="3">
    <source>
        <dbReference type="Proteomes" id="UP000248340"/>
    </source>
</evidence>
<keyword evidence="3" id="KW-1185">Reference proteome</keyword>
<dbReference type="VEuPathDB" id="FungiDB:BO82DRAFT_352259"/>
<gene>
    <name evidence="2" type="ORF">BO82DRAFT_352259</name>
</gene>
<protein>
    <submittedName>
        <fullName evidence="2">Uncharacterized protein</fullName>
    </submittedName>
</protein>
<dbReference type="GeneID" id="37137380"/>
<sequence>MTSATSLPRPPATSEPGSNTPRGRPRTDLELAGEAWRFVNRQVQKVRDRRAKKAASASGGLNGKGSSQEDAAADDDDAGSVLSEAETVVESVPKGETMVEKGKMGA</sequence>